<organism evidence="1 2">
    <name type="scientific">Roseospira marina</name>
    <dbReference type="NCBI Taxonomy" id="140057"/>
    <lineage>
        <taxon>Bacteria</taxon>
        <taxon>Pseudomonadati</taxon>
        <taxon>Pseudomonadota</taxon>
        <taxon>Alphaproteobacteria</taxon>
        <taxon>Rhodospirillales</taxon>
        <taxon>Rhodospirillaceae</taxon>
        <taxon>Roseospira</taxon>
    </lineage>
</organism>
<reference evidence="1 2" key="1">
    <citation type="submission" date="2019-09" db="EMBL/GenBank/DDBJ databases">
        <title>Genome sequence of Roseospira marina, one of the more divergent members of the non-sulfur purple photosynthetic bacterial family, the Rhodospirillaceae.</title>
        <authorList>
            <person name="Meyer T."/>
            <person name="Kyndt J."/>
        </authorList>
    </citation>
    <scope>NUCLEOTIDE SEQUENCE [LARGE SCALE GENOMIC DNA]</scope>
    <source>
        <strain evidence="1 2">DSM 15113</strain>
    </source>
</reference>
<dbReference type="AlphaFoldDB" id="A0A5M6IBS4"/>
<comment type="caution">
    <text evidence="1">The sequence shown here is derived from an EMBL/GenBank/DDBJ whole genome shotgun (WGS) entry which is preliminary data.</text>
</comment>
<keyword evidence="2" id="KW-1185">Reference proteome</keyword>
<evidence type="ECO:0000313" key="1">
    <source>
        <dbReference type="EMBL" id="KAA5605407.1"/>
    </source>
</evidence>
<dbReference type="Proteomes" id="UP000324065">
    <property type="component" value="Unassembled WGS sequence"/>
</dbReference>
<sequence>MTALYPTVHLLARPDVTPSGLTIARTSPATRMTAFGRVERVPADTLRHDYDPHTGAYRGWLIEAARRNALLYSESLTHGLWIARAASVRVADVPAPDGLSAAFTLTETAGTAIHTLYQEDRSFTAGQTYALSVFARANGRERLQLVLPSTAFGAVQSAVFDLTTGTIGFVEGAAIPTLEALADGWYRCAITATAATTVTIAPVHLRLRDPGGSSTYAGDGTRGVLLWGVQLEAGSGATSYIATTSAPAARDADRMSLPLAGRAMNPNEGTMLVLGTVPAGQGATLATLHDGTSDTHLALTRAADGTAGGTLVTGGATRAALTQGGVDGGAEIRITAAYAPGDLTLAANGSVPVTDPGGAPPSGLTTLGLGGTATGPTGGRVWVRQVGLFPRRLTDIDLQVITA</sequence>
<protein>
    <submittedName>
        <fullName evidence="1">Uncharacterized protein</fullName>
    </submittedName>
</protein>
<accession>A0A5M6IBS4</accession>
<gene>
    <name evidence="1" type="ORF">F1188_10915</name>
</gene>
<proteinExistence type="predicted"/>
<evidence type="ECO:0000313" key="2">
    <source>
        <dbReference type="Proteomes" id="UP000324065"/>
    </source>
</evidence>
<dbReference type="EMBL" id="VWPJ01000009">
    <property type="protein sequence ID" value="KAA5605407.1"/>
    <property type="molecule type" value="Genomic_DNA"/>
</dbReference>
<dbReference type="OrthoDB" id="7579869at2"/>
<dbReference type="RefSeq" id="WP_150062457.1">
    <property type="nucleotide sequence ID" value="NZ_JACHII010000019.1"/>
</dbReference>
<name>A0A5M6IBS4_9PROT</name>